<dbReference type="SUPFAM" id="SSF49899">
    <property type="entry name" value="Concanavalin A-like lectins/glucanases"/>
    <property type="match status" value="2"/>
</dbReference>
<dbReference type="Pfam" id="PF00149">
    <property type="entry name" value="Metallophos"/>
    <property type="match status" value="1"/>
</dbReference>
<dbReference type="EMBL" id="FQYR01000004">
    <property type="protein sequence ID" value="SHJ77522.1"/>
    <property type="molecule type" value="Genomic_DNA"/>
</dbReference>
<dbReference type="InterPro" id="IPR013783">
    <property type="entry name" value="Ig-like_fold"/>
</dbReference>
<organism evidence="7 8">
    <name type="scientific">Rubritalea squalenifaciens DSM 18772</name>
    <dbReference type="NCBI Taxonomy" id="1123071"/>
    <lineage>
        <taxon>Bacteria</taxon>
        <taxon>Pseudomonadati</taxon>
        <taxon>Verrucomicrobiota</taxon>
        <taxon>Verrucomicrobiia</taxon>
        <taxon>Verrucomicrobiales</taxon>
        <taxon>Rubritaleaceae</taxon>
        <taxon>Rubritalea</taxon>
    </lineage>
</organism>
<dbReference type="Gene3D" id="2.60.40.10">
    <property type="entry name" value="Immunoglobulins"/>
    <property type="match status" value="1"/>
</dbReference>
<feature type="domain" description="Calcineurin-like phosphoesterase" evidence="6">
    <location>
        <begin position="67"/>
        <end position="213"/>
    </location>
</feature>
<name>A0A1M6M215_9BACT</name>
<dbReference type="NCBIfam" id="TIGR02601">
    <property type="entry name" value="autotrns_rpt"/>
    <property type="match status" value="1"/>
</dbReference>
<keyword evidence="4" id="KW-0106">Calcium</keyword>
<dbReference type="GO" id="GO:0016787">
    <property type="term" value="F:hydrolase activity"/>
    <property type="evidence" value="ECO:0007669"/>
    <property type="project" value="InterPro"/>
</dbReference>
<comment type="subcellular location">
    <subcellularLocation>
        <location evidence="1">Secreted</location>
    </subcellularLocation>
</comment>
<dbReference type="InterPro" id="IPR015919">
    <property type="entry name" value="Cadherin-like_sf"/>
</dbReference>
<accession>A0A1M6M215</accession>
<dbReference type="AlphaFoldDB" id="A0A1M6M215"/>
<evidence type="ECO:0000256" key="3">
    <source>
        <dbReference type="ARBA" id="ARBA00022729"/>
    </source>
</evidence>
<dbReference type="InterPro" id="IPR013320">
    <property type="entry name" value="ConA-like_dom_sf"/>
</dbReference>
<evidence type="ECO:0000313" key="8">
    <source>
        <dbReference type="Proteomes" id="UP000184510"/>
    </source>
</evidence>
<evidence type="ECO:0000256" key="1">
    <source>
        <dbReference type="ARBA" id="ARBA00004613"/>
    </source>
</evidence>
<dbReference type="InterPro" id="IPR013425">
    <property type="entry name" value="Autotrns_rpt"/>
</dbReference>
<evidence type="ECO:0000259" key="6">
    <source>
        <dbReference type="Pfam" id="PF00149"/>
    </source>
</evidence>
<keyword evidence="3" id="KW-0732">Signal</keyword>
<dbReference type="InParanoid" id="A0A1M6M215"/>
<dbReference type="GO" id="GO:0005509">
    <property type="term" value="F:calcium ion binding"/>
    <property type="evidence" value="ECO:0007669"/>
    <property type="project" value="InterPro"/>
</dbReference>
<dbReference type="PANTHER" id="PTHR43143:SF5">
    <property type="entry name" value="SECRETED PROTEIN"/>
    <property type="match status" value="1"/>
</dbReference>
<dbReference type="SUPFAM" id="SSF49313">
    <property type="entry name" value="Cadherin-like"/>
    <property type="match status" value="1"/>
</dbReference>
<dbReference type="InterPro" id="IPR029052">
    <property type="entry name" value="Metallo-depent_PP-like"/>
</dbReference>
<evidence type="ECO:0000313" key="7">
    <source>
        <dbReference type="EMBL" id="SHJ77522.1"/>
    </source>
</evidence>
<dbReference type="Pfam" id="PF18884">
    <property type="entry name" value="TSP3_bac"/>
    <property type="match status" value="3"/>
</dbReference>
<dbReference type="Gene3D" id="2.60.120.200">
    <property type="match status" value="2"/>
</dbReference>
<evidence type="ECO:0000256" key="4">
    <source>
        <dbReference type="ARBA" id="ARBA00022837"/>
    </source>
</evidence>
<dbReference type="InterPro" id="IPR059100">
    <property type="entry name" value="TSP3_bac"/>
</dbReference>
<protein>
    <submittedName>
        <fullName evidence="7">Autotransporter-associated beta strand repeat-containing protein</fullName>
    </submittedName>
</protein>
<evidence type="ECO:0000256" key="2">
    <source>
        <dbReference type="ARBA" id="ARBA00022525"/>
    </source>
</evidence>
<dbReference type="Proteomes" id="UP000184510">
    <property type="component" value="Unassembled WGS sequence"/>
</dbReference>
<dbReference type="PANTHER" id="PTHR43143">
    <property type="entry name" value="METALLOPHOSPHOESTERASE, CALCINEURIN SUPERFAMILY"/>
    <property type="match status" value="1"/>
</dbReference>
<keyword evidence="2" id="KW-0964">Secreted</keyword>
<dbReference type="Pfam" id="PF13385">
    <property type="entry name" value="Laminin_G_3"/>
    <property type="match status" value="1"/>
</dbReference>
<dbReference type="STRING" id="1123071.SAMN02745181_2575"/>
<proteinExistence type="predicted"/>
<dbReference type="InterPro" id="IPR051918">
    <property type="entry name" value="STPP_CPPED1"/>
</dbReference>
<dbReference type="GO" id="GO:0016020">
    <property type="term" value="C:membrane"/>
    <property type="evidence" value="ECO:0007669"/>
    <property type="project" value="InterPro"/>
</dbReference>
<sequence length="1270" mass="132610">MDLVKNRGVHATHNINPEMKIKHTHLVEPLAALAMCSMTTGLSAADPFEVVIIPDSQHYSHFMDDGGPDLFTHQTSWIRDNVTNSNIAFVTHVGDVIHDNTGLWPYASQAMSPLDGAVPYSVTFGNHDNGEPGPFASSRYQSYPWYIGASSDNLAHAQTFTAGGITFLHINVPHDANNAQLTWAQSIITANPGKPTIITTHGYMADNTFGRATRGENIWTTLVEPNTQVFMTCNGHDWVSRHEVDTTNDGRKILQIQSNWQQVINGGNGLLQRVVFDPDNSKITVKTYSPFLDLYHTDYSGEFSYSATMSSSAVVIGNELGAPKRTWDDGAKKNDNWQDAANWDGTAPSAGDRLFFGATGSGSSVNDFTAGTAFSGIVFNPGTFSNGYTLSGNKVNLTGDIVNMGTYGSGAGSGPKINFPIELIGDRQFNTGDWDMTVNGVISGTGSLTKTHGRDYFRGSYDGGVNIGDLYLTQVNTYTGDTRVSGGALILDNNSSNNLMPSSPNITLDLNAVLRVVDLQNGTFNLVSGQTLRGSGKVSGHTTASSGSTLAPGNGTQTGRLNLFGDLAMSSGSSLDLELAGKDDGSYDQTSIQGTVNLGSATLNLTSLAGYTPAIGDQLIILQNDGVDAISGTFTSGSGSDLTLGTALGEGVAVSTNFLGSGYTARISYAGGDGNDVSIVVLPPPGAPVFITDPIVKTGAEPGTAFVASIAGSSLDGDGDTLTYSKVSGPSWLTVSSNGDLSGTPGAGDAGTSVQFTVQVSDGNGGSDTALLQVDVLPLVGLWKFDDPADLAKASIGQDLVLTGTDQAVAGFDAGDGAARIGVGSHYALANTIGANGGGSYTNEYTLVFDVSYPASSENSWMSFFQTAPNNGNDADCFVRGSQGTIGVSGTGYSSWVLPKETWARIFVSVDNGSFYRIYANGSQILNGSIQSVDGTYALESTLLLFADNNGEDNAMDVTSVRLFDRALTAAECAALGGVPSSTSSSDSDGDGLDDSWEITHFGSLAVSDGTGDADSDGLADLEEFTLGTNPNAADSDGDGYGDALEVAVGTDPQDNQDQPAAAYAGLVGWWKFDDAQDLTKAALGQDLGLVGSHQTATGYGPGDGAARIGVGSHYQMTHGIGANGGGSYTNEYTLVLDIRYPASSANTWMSLFQTASSNANDGDCFIRNSNGTIGLSATGYSSWSLASDTWVRLVVSVDNGSSYKIYADGTQILNGSTQTVDGRFSLESVLLLFADNNGEDNPIDVTSVRIYDRALNATEAANLGDVEGF</sequence>
<feature type="compositionally biased region" description="Polar residues" evidence="5">
    <location>
        <begin position="540"/>
        <end position="556"/>
    </location>
</feature>
<dbReference type="Gene3D" id="3.60.21.10">
    <property type="match status" value="1"/>
</dbReference>
<keyword evidence="8" id="KW-1185">Reference proteome</keyword>
<feature type="region of interest" description="Disordered" evidence="5">
    <location>
        <begin position="534"/>
        <end position="556"/>
    </location>
</feature>
<dbReference type="InterPro" id="IPR004843">
    <property type="entry name" value="Calcineurin-like_PHP"/>
</dbReference>
<reference evidence="7 8" key="1">
    <citation type="submission" date="2016-11" db="EMBL/GenBank/DDBJ databases">
        <authorList>
            <person name="Jaros S."/>
            <person name="Januszkiewicz K."/>
            <person name="Wedrychowicz H."/>
        </authorList>
    </citation>
    <scope>NUCLEOTIDE SEQUENCE [LARGE SCALE GENOMIC DNA]</scope>
    <source>
        <strain evidence="7 8">DSM 18772</strain>
    </source>
</reference>
<dbReference type="Pfam" id="PF05345">
    <property type="entry name" value="He_PIG"/>
    <property type="match status" value="1"/>
</dbReference>
<evidence type="ECO:0000256" key="5">
    <source>
        <dbReference type="SAM" id="MobiDB-lite"/>
    </source>
</evidence>
<gene>
    <name evidence="7" type="ORF">SAMN02745181_2575</name>
</gene>
<dbReference type="SUPFAM" id="SSF56300">
    <property type="entry name" value="Metallo-dependent phosphatases"/>
    <property type="match status" value="1"/>
</dbReference>